<feature type="region of interest" description="Disordered" evidence="1">
    <location>
        <begin position="388"/>
        <end position="419"/>
    </location>
</feature>
<evidence type="ECO:0000256" key="1">
    <source>
        <dbReference type="SAM" id="MobiDB-lite"/>
    </source>
</evidence>
<dbReference type="EMBL" id="JARIHO010000007">
    <property type="protein sequence ID" value="KAJ7358224.1"/>
    <property type="molecule type" value="Genomic_DNA"/>
</dbReference>
<name>A0AAD7EZC3_9AGAR</name>
<feature type="region of interest" description="Disordered" evidence="1">
    <location>
        <begin position="552"/>
        <end position="577"/>
    </location>
</feature>
<feature type="compositionally biased region" description="Polar residues" evidence="1">
    <location>
        <begin position="398"/>
        <end position="419"/>
    </location>
</feature>
<accession>A0AAD7EZC3</accession>
<organism evidence="2 3">
    <name type="scientific">Mycena albidolilacea</name>
    <dbReference type="NCBI Taxonomy" id="1033008"/>
    <lineage>
        <taxon>Eukaryota</taxon>
        <taxon>Fungi</taxon>
        <taxon>Dikarya</taxon>
        <taxon>Basidiomycota</taxon>
        <taxon>Agaricomycotina</taxon>
        <taxon>Agaricomycetes</taxon>
        <taxon>Agaricomycetidae</taxon>
        <taxon>Agaricales</taxon>
        <taxon>Marasmiineae</taxon>
        <taxon>Mycenaceae</taxon>
        <taxon>Mycena</taxon>
    </lineage>
</organism>
<protein>
    <submittedName>
        <fullName evidence="2">Uncharacterized protein</fullName>
    </submittedName>
</protein>
<gene>
    <name evidence="2" type="ORF">DFH08DRAFT_953408</name>
</gene>
<comment type="caution">
    <text evidence="2">The sequence shown here is derived from an EMBL/GenBank/DDBJ whole genome shotgun (WGS) entry which is preliminary data.</text>
</comment>
<evidence type="ECO:0000313" key="3">
    <source>
        <dbReference type="Proteomes" id="UP001218218"/>
    </source>
</evidence>
<feature type="compositionally biased region" description="Basic and acidic residues" evidence="1">
    <location>
        <begin position="564"/>
        <end position="574"/>
    </location>
</feature>
<proteinExistence type="predicted"/>
<evidence type="ECO:0000313" key="2">
    <source>
        <dbReference type="EMBL" id="KAJ7358224.1"/>
    </source>
</evidence>
<dbReference type="Proteomes" id="UP001218218">
    <property type="component" value="Unassembled WGS sequence"/>
</dbReference>
<sequence>MLRRTFAPQHTNDVEAATARNTAHVSRKPLRRTTFCNCPPLKAQIVRVALPVPAAPVPVIPRLHTLRDSKILVSLANRYDAQDAHTVLALAAVPSLHELTVDVDPPIFPCLSICAALRIPSASPLSPAPVPYAFATTRPARLSREAPSRRAPPHLRVLHVISGTQSPQDSTTALDLLSLGHGMPRDDLLAVPVATPPQIAPSLHELTLHVDPRANAPRAIRVSSGPLRLASFPRLRARHLRDVIIGARHPPGDLKILVPLRASLIPQGASAALHTLALDVAYITDDNEPPDAHPALVLAVVPSLYMLHAELAFRSGDAANDPCFLCRAVHLCDAYDAGSAMAITRSSPLIGAFLARPSPCSACFPRLCAWHHTPPSFLPRGRAASSSLKEPFLDPSTLRPTSSPSQAGCSRPCTRTRTQSPIRAAVPHTFLPPRRLPPVVSPPSSLALSPPSFISTLCASGDCKIIVLLSVARPTRRHRLALDVMYLADDSDTPDILPALVPTAAASLQVLSVHLVRVLMSLDAPAAANANLRVPHLRIGYKALIGGPRMARRVLPPLPPPPTPRRDVPHDRGVRPRFGATAEEGDALHLHHHPQHPHPHPCFRTFAFTGYKRLARPHANNILNVYDSITSV</sequence>
<keyword evidence="3" id="KW-1185">Reference proteome</keyword>
<dbReference type="AlphaFoldDB" id="A0AAD7EZC3"/>
<reference evidence="2" key="1">
    <citation type="submission" date="2023-03" db="EMBL/GenBank/DDBJ databases">
        <title>Massive genome expansion in bonnet fungi (Mycena s.s.) driven by repeated elements and novel gene families across ecological guilds.</title>
        <authorList>
            <consortium name="Lawrence Berkeley National Laboratory"/>
            <person name="Harder C.B."/>
            <person name="Miyauchi S."/>
            <person name="Viragh M."/>
            <person name="Kuo A."/>
            <person name="Thoen E."/>
            <person name="Andreopoulos B."/>
            <person name="Lu D."/>
            <person name="Skrede I."/>
            <person name="Drula E."/>
            <person name="Henrissat B."/>
            <person name="Morin E."/>
            <person name="Kohler A."/>
            <person name="Barry K."/>
            <person name="LaButti K."/>
            <person name="Morin E."/>
            <person name="Salamov A."/>
            <person name="Lipzen A."/>
            <person name="Mereny Z."/>
            <person name="Hegedus B."/>
            <person name="Baldrian P."/>
            <person name="Stursova M."/>
            <person name="Weitz H."/>
            <person name="Taylor A."/>
            <person name="Grigoriev I.V."/>
            <person name="Nagy L.G."/>
            <person name="Martin F."/>
            <person name="Kauserud H."/>
        </authorList>
    </citation>
    <scope>NUCLEOTIDE SEQUENCE</scope>
    <source>
        <strain evidence="2">CBHHK002</strain>
    </source>
</reference>